<name>A0A162FMK9_9EURY</name>
<dbReference type="Proteomes" id="UP000077245">
    <property type="component" value="Unassembled WGS sequence"/>
</dbReference>
<dbReference type="InterPro" id="IPR018631">
    <property type="entry name" value="AAA-ATPase-like_dom"/>
</dbReference>
<comment type="caution">
    <text evidence="2">The sequence shown here is derived from an EMBL/GenBank/DDBJ whole genome shotgun (WGS) entry which is preliminary data.</text>
</comment>
<organism evidence="2 3">
    <name type="scientific">Methanobrevibacter curvatus</name>
    <dbReference type="NCBI Taxonomy" id="49547"/>
    <lineage>
        <taxon>Archaea</taxon>
        <taxon>Methanobacteriati</taxon>
        <taxon>Methanobacteriota</taxon>
        <taxon>Methanomada group</taxon>
        <taxon>Methanobacteria</taxon>
        <taxon>Methanobacteriales</taxon>
        <taxon>Methanobacteriaceae</taxon>
        <taxon>Methanobrevibacter</taxon>
    </lineage>
</organism>
<dbReference type="PATRIC" id="fig|49547.3.peg.1188"/>
<dbReference type="STRING" id="49547.MBCUR_11120"/>
<evidence type="ECO:0000313" key="3">
    <source>
        <dbReference type="Proteomes" id="UP000077245"/>
    </source>
</evidence>
<proteinExistence type="predicted"/>
<keyword evidence="3" id="KW-1185">Reference proteome</keyword>
<reference evidence="2 3" key="1">
    <citation type="submission" date="2016-04" db="EMBL/GenBank/DDBJ databases">
        <title>Genome sequence of Methanobrevibacter curvatus DSM 11111.</title>
        <authorList>
            <person name="Poehlein A."/>
            <person name="Seedorf H."/>
            <person name="Daniel R."/>
        </authorList>
    </citation>
    <scope>NUCLEOTIDE SEQUENCE [LARGE SCALE GENOMIC DNA]</scope>
    <source>
        <strain evidence="2 3">DSM 11111</strain>
    </source>
</reference>
<dbReference type="EMBL" id="LWMV01000170">
    <property type="protein sequence ID" value="KZX12260.1"/>
    <property type="molecule type" value="Genomic_DNA"/>
</dbReference>
<dbReference type="Pfam" id="PF09820">
    <property type="entry name" value="AAA-ATPase_like"/>
    <property type="match status" value="1"/>
</dbReference>
<dbReference type="PANTHER" id="PTHR34825:SF1">
    <property type="entry name" value="AAA-ATPASE-LIKE DOMAIN-CONTAINING PROTEIN"/>
    <property type="match status" value="1"/>
</dbReference>
<dbReference type="RefSeq" id="WP_084269534.1">
    <property type="nucleotide sequence ID" value="NZ_LWMV01000170.1"/>
</dbReference>
<evidence type="ECO:0000313" key="2">
    <source>
        <dbReference type="EMBL" id="KZX12260.1"/>
    </source>
</evidence>
<sequence>MKDLPIGLETFSTLIENDYVYIDKTKYIYKMARPGKRIFLSRPRRFGKSLLVSTIEELYRGNKKLFEGLFIYNKWDWNKTHPVIVIDFGDVNVKTKESLTRTLSFKLDKIAKRYDIKLTALI</sequence>
<dbReference type="PANTHER" id="PTHR34825">
    <property type="entry name" value="CONSERVED PROTEIN, WITH A WEAK D-GALACTARATE DEHYDRATASE/ALTRONATE HYDROLASE DOMAIN"/>
    <property type="match status" value="1"/>
</dbReference>
<gene>
    <name evidence="2" type="ORF">MBCUR_11120</name>
</gene>
<feature type="domain" description="AAA-ATPase-like" evidence="1">
    <location>
        <begin position="5"/>
        <end position="117"/>
    </location>
</feature>
<protein>
    <submittedName>
        <fullName evidence="2">Putative AAA-ATPase</fullName>
    </submittedName>
</protein>
<accession>A0A162FMK9</accession>
<evidence type="ECO:0000259" key="1">
    <source>
        <dbReference type="Pfam" id="PF09820"/>
    </source>
</evidence>
<dbReference type="AlphaFoldDB" id="A0A162FMK9"/>
<dbReference type="OrthoDB" id="74831at2157"/>